<dbReference type="PROSITE" id="PS50016">
    <property type="entry name" value="ZF_PHD_2"/>
    <property type="match status" value="1"/>
</dbReference>
<dbReference type="EMBL" id="AMQN01018642">
    <property type="status" value="NOT_ANNOTATED_CDS"/>
    <property type="molecule type" value="Genomic_DNA"/>
</dbReference>
<dbReference type="InterPro" id="IPR001965">
    <property type="entry name" value="Znf_PHD"/>
</dbReference>
<feature type="domain" description="PHD-type" evidence="6">
    <location>
        <begin position="488"/>
        <end position="542"/>
    </location>
</feature>
<dbReference type="Pfam" id="PF15299">
    <property type="entry name" value="ALS2CR8"/>
    <property type="match status" value="1"/>
</dbReference>
<evidence type="ECO:0000259" key="6">
    <source>
        <dbReference type="PROSITE" id="PS50016"/>
    </source>
</evidence>
<evidence type="ECO:0000256" key="1">
    <source>
        <dbReference type="ARBA" id="ARBA00022723"/>
    </source>
</evidence>
<dbReference type="InterPro" id="IPR011011">
    <property type="entry name" value="Znf_FYVE_PHD"/>
</dbReference>
<dbReference type="InterPro" id="IPR019786">
    <property type="entry name" value="Zinc_finger_PHD-type_CS"/>
</dbReference>
<dbReference type="SUPFAM" id="SSF57903">
    <property type="entry name" value="FYVE/PHD zinc finger"/>
    <property type="match status" value="1"/>
</dbReference>
<evidence type="ECO:0000256" key="2">
    <source>
        <dbReference type="ARBA" id="ARBA00022771"/>
    </source>
</evidence>
<dbReference type="InterPro" id="IPR011029">
    <property type="entry name" value="DEATH-like_dom_sf"/>
</dbReference>
<dbReference type="EMBL" id="AMQN01018641">
    <property type="status" value="NOT_ANNOTATED_CDS"/>
    <property type="molecule type" value="Genomic_DNA"/>
</dbReference>
<keyword evidence="1" id="KW-0479">Metal-binding</keyword>
<dbReference type="CDD" id="cd15552">
    <property type="entry name" value="PHD_PHF3_like"/>
    <property type="match status" value="1"/>
</dbReference>
<dbReference type="PANTHER" id="PTHR47456">
    <property type="entry name" value="PHD-TYPE DOMAIN-CONTAINING PROTEIN"/>
    <property type="match status" value="1"/>
</dbReference>
<dbReference type="InterPro" id="IPR019787">
    <property type="entry name" value="Znf_PHD-finger"/>
</dbReference>
<dbReference type="HOGENOM" id="CLU_437584_0_0_1"/>
<feature type="compositionally biased region" description="Basic and acidic residues" evidence="5">
    <location>
        <begin position="615"/>
        <end position="625"/>
    </location>
</feature>
<dbReference type="InterPro" id="IPR013083">
    <property type="entry name" value="Znf_RING/FYVE/PHD"/>
</dbReference>
<dbReference type="Proteomes" id="UP000014760">
    <property type="component" value="Unassembled WGS sequence"/>
</dbReference>
<proteinExistence type="predicted"/>
<dbReference type="CDD" id="cd01671">
    <property type="entry name" value="CARD"/>
    <property type="match status" value="1"/>
</dbReference>
<dbReference type="OrthoDB" id="6288059at2759"/>
<organism evidence="7 8">
    <name type="scientific">Capitella teleta</name>
    <name type="common">Polychaete worm</name>
    <dbReference type="NCBI Taxonomy" id="283909"/>
    <lineage>
        <taxon>Eukaryota</taxon>
        <taxon>Metazoa</taxon>
        <taxon>Spiralia</taxon>
        <taxon>Lophotrochozoa</taxon>
        <taxon>Annelida</taxon>
        <taxon>Polychaeta</taxon>
        <taxon>Sedentaria</taxon>
        <taxon>Scolecida</taxon>
        <taxon>Capitellidae</taxon>
        <taxon>Capitella</taxon>
    </lineage>
</organism>
<evidence type="ECO:0000256" key="5">
    <source>
        <dbReference type="SAM" id="MobiDB-lite"/>
    </source>
</evidence>
<dbReference type="Pfam" id="PF00628">
    <property type="entry name" value="PHD"/>
    <property type="match status" value="1"/>
</dbReference>
<protein>
    <recommendedName>
        <fullName evidence="6">PHD-type domain-containing protein</fullName>
    </recommendedName>
</protein>
<dbReference type="SMART" id="SM00249">
    <property type="entry name" value="PHD"/>
    <property type="match status" value="1"/>
</dbReference>
<reference evidence="8" key="2">
    <citation type="journal article" date="2013" name="Nature">
        <title>Insights into bilaterian evolution from three spiralian genomes.</title>
        <authorList>
            <person name="Simakov O."/>
            <person name="Marletaz F."/>
            <person name="Cho S.J."/>
            <person name="Edsinger-Gonzales E."/>
            <person name="Havlak P."/>
            <person name="Hellsten U."/>
            <person name="Kuo D.H."/>
            <person name="Larsson T."/>
            <person name="Lv J."/>
            <person name="Arendt D."/>
            <person name="Savage R."/>
            <person name="Osoegawa K."/>
            <person name="de Jong P."/>
            <person name="Grimwood J."/>
            <person name="Chapman J.A."/>
            <person name="Shapiro H."/>
            <person name="Aerts A."/>
            <person name="Otillar R.P."/>
            <person name="Terry A.Y."/>
            <person name="Boore J.L."/>
            <person name="Grigoriev I.V."/>
            <person name="Lindberg D.R."/>
            <person name="Seaver E.C."/>
            <person name="Weisblat D.A."/>
            <person name="Putnam N.H."/>
            <person name="Rokhsar D.S."/>
        </authorList>
    </citation>
    <scope>NUCLEOTIDE SEQUENCE</scope>
    <source>
        <strain evidence="8">I ESC-2004</strain>
    </source>
</reference>
<feature type="region of interest" description="Disordered" evidence="5">
    <location>
        <begin position="601"/>
        <end position="625"/>
    </location>
</feature>
<dbReference type="Gene3D" id="1.10.533.10">
    <property type="entry name" value="Death Domain, Fas"/>
    <property type="match status" value="1"/>
</dbReference>
<dbReference type="InterPro" id="IPR029309">
    <property type="entry name" value="CaRF"/>
</dbReference>
<evidence type="ECO:0000256" key="4">
    <source>
        <dbReference type="PROSITE-ProRule" id="PRU00146"/>
    </source>
</evidence>
<evidence type="ECO:0000256" key="3">
    <source>
        <dbReference type="ARBA" id="ARBA00022833"/>
    </source>
</evidence>
<accession>X2A8V6</accession>
<reference evidence="7" key="3">
    <citation type="submission" date="2015-06" db="UniProtKB">
        <authorList>
            <consortium name="EnsemblMetazoa"/>
        </authorList>
    </citation>
    <scope>IDENTIFICATION</scope>
</reference>
<dbReference type="EnsemblMetazoa" id="CapteT206693">
    <property type="protein sequence ID" value="CapteP206693"/>
    <property type="gene ID" value="CapteG206693"/>
</dbReference>
<dbReference type="Gene3D" id="3.30.40.10">
    <property type="entry name" value="Zinc/RING finger domain, C3HC4 (zinc finger)"/>
    <property type="match status" value="1"/>
</dbReference>
<sequence>MLLYMQYVAYTYVSFDSGPPESLQGYVAECLGTIQRPTIHYCWKDHEYLKGGRFNLQPSKKVGCPARINLHKIIIFTREDFAVSQKRANKLKYAALKLRTAFKCEDDTGAVVRMYLKLPKASDHIGHNLNESEKLMFKIDERVVKKIEEVVAEGLVHAGDVRTLVDVHVKHIFKGKCVPALTDRRFHPSHKDVYNIIYKIHEKNLIVNYDQDKVQEKVLAAQSAGASVYFRPLSADSTALIYVYMSPEQRYLMVRYGDTILLDATYRTLKYPFPLFQLVVRTNVGYRIDFFRNIRYAKLEKSSLQIQENTTSSTTFKSFNTQLPAFLHDRPRPFIEHCLKRLKMNEYDTAAQPSHIADAEVVPHHIAEPEMVPEQNSTSTDSSLLYSAVLTQLSGVRNLLNNKLKAGTLNKVQSHLASAIDALNEGTVCSHEGLPLLKTREKRLHLRPPILCSIPLAKKRKMKRSFKRAPPNGSQTPPRHQSQAAVPKTWCICQSSSTDGFMIQCDVCSEWLHGRCVGLLSRKEQKAAANQREFTCPKCVKKQDEARIKFNRDFFEQIEELLDHLAKRTESDFEAFCECLVANSQEHIATKILCYRTYSAQSPSNEAPSRHYRKKSETVADYHGF</sequence>
<keyword evidence="3" id="KW-0862">Zinc</keyword>
<dbReference type="STRING" id="283909.R7VF16"/>
<evidence type="ECO:0000313" key="8">
    <source>
        <dbReference type="Proteomes" id="UP000014760"/>
    </source>
</evidence>
<keyword evidence="2 4" id="KW-0863">Zinc-finger</keyword>
<name>X2A8V6_CAPTE</name>
<reference evidence="8" key="1">
    <citation type="submission" date="2012-12" db="EMBL/GenBank/DDBJ databases">
        <authorList>
            <person name="Hellsten U."/>
            <person name="Grimwood J."/>
            <person name="Chapman J.A."/>
            <person name="Shapiro H."/>
            <person name="Aerts A."/>
            <person name="Otillar R.P."/>
            <person name="Terry A.Y."/>
            <person name="Boore J.L."/>
            <person name="Simakov O."/>
            <person name="Marletaz F."/>
            <person name="Cho S.-J."/>
            <person name="Edsinger-Gonzales E."/>
            <person name="Havlak P."/>
            <person name="Kuo D.-H."/>
            <person name="Larsson T."/>
            <person name="Lv J."/>
            <person name="Arendt D."/>
            <person name="Savage R."/>
            <person name="Osoegawa K."/>
            <person name="de Jong P."/>
            <person name="Lindberg D.R."/>
            <person name="Seaver E.C."/>
            <person name="Weisblat D.A."/>
            <person name="Putnam N.H."/>
            <person name="Grigoriev I.V."/>
            <person name="Rokhsar D.S."/>
        </authorList>
    </citation>
    <scope>NUCLEOTIDE SEQUENCE</scope>
    <source>
        <strain evidence="8">I ESC-2004</strain>
    </source>
</reference>
<dbReference type="SUPFAM" id="SSF47986">
    <property type="entry name" value="DEATH domain"/>
    <property type="match status" value="1"/>
</dbReference>
<keyword evidence="8" id="KW-1185">Reference proteome</keyword>
<evidence type="ECO:0000313" key="7">
    <source>
        <dbReference type="EnsemblMetazoa" id="CapteP206693"/>
    </source>
</evidence>
<dbReference type="PROSITE" id="PS01359">
    <property type="entry name" value="ZF_PHD_1"/>
    <property type="match status" value="1"/>
</dbReference>